<evidence type="ECO:0000313" key="1">
    <source>
        <dbReference type="EMBL" id="VDO33346.1"/>
    </source>
</evidence>
<evidence type="ECO:0000313" key="2">
    <source>
        <dbReference type="Proteomes" id="UP000267606"/>
    </source>
</evidence>
<proteinExistence type="predicted"/>
<reference evidence="3" key="1">
    <citation type="submission" date="2016-06" db="UniProtKB">
        <authorList>
            <consortium name="WormBaseParasite"/>
        </authorList>
    </citation>
    <scope>IDENTIFICATION</scope>
</reference>
<organism evidence="3">
    <name type="scientific">Onchocerca flexuosa</name>
    <dbReference type="NCBI Taxonomy" id="387005"/>
    <lineage>
        <taxon>Eukaryota</taxon>
        <taxon>Metazoa</taxon>
        <taxon>Ecdysozoa</taxon>
        <taxon>Nematoda</taxon>
        <taxon>Chromadorea</taxon>
        <taxon>Rhabditida</taxon>
        <taxon>Spirurina</taxon>
        <taxon>Spiruromorpha</taxon>
        <taxon>Filarioidea</taxon>
        <taxon>Onchocercidae</taxon>
        <taxon>Onchocerca</taxon>
    </lineage>
</organism>
<accession>A0A183H4Y2</accession>
<protein>
    <submittedName>
        <fullName evidence="3">Response regulator</fullName>
    </submittedName>
</protein>
<name>A0A183H4Y2_9BILA</name>
<dbReference type="WBParaSite" id="OFLC_0000254101-mRNA-1">
    <property type="protein sequence ID" value="OFLC_0000254101-mRNA-1"/>
    <property type="gene ID" value="OFLC_0000254101"/>
</dbReference>
<evidence type="ECO:0000313" key="3">
    <source>
        <dbReference type="WBParaSite" id="OFLC_0000254101-mRNA-1"/>
    </source>
</evidence>
<dbReference type="STRING" id="387005.A0A183H4Y2"/>
<keyword evidence="2" id="KW-1185">Reference proteome</keyword>
<gene>
    <name evidence="1" type="ORF">OFLC_LOCUS2542</name>
</gene>
<dbReference type="Proteomes" id="UP000267606">
    <property type="component" value="Unassembled WGS sequence"/>
</dbReference>
<dbReference type="EMBL" id="UZAJ01001482">
    <property type="protein sequence ID" value="VDO33346.1"/>
    <property type="molecule type" value="Genomic_DNA"/>
</dbReference>
<reference evidence="1 2" key="2">
    <citation type="submission" date="2018-11" db="EMBL/GenBank/DDBJ databases">
        <authorList>
            <consortium name="Pathogen Informatics"/>
        </authorList>
    </citation>
    <scope>NUCLEOTIDE SEQUENCE [LARGE SCALE GENOMIC DNA]</scope>
</reference>
<dbReference type="AlphaFoldDB" id="A0A183H4Y2"/>
<sequence>MRSRRIIFQHILAVDGDASAAQAMDALEGMPGINTPECLTSAVCPGAPRRRTGQICNSDQTPVTERNI</sequence>